<dbReference type="KEGG" id="prei:PRSY57_0001900"/>
<evidence type="ECO:0000313" key="3">
    <source>
        <dbReference type="Proteomes" id="UP000076359"/>
    </source>
</evidence>
<sequence length="273" mass="33922">KRTIYEEHEDDESDDKGDDDDYDDKVDDDDCDYNELNKSGVILPYEKEKDDVYKIEDQHEWVDNGKIEKDKSKYINLEHTSDEHIYDYYNIHDDEAIKIVDVERIIKEKKERWKWKTIIEIQMAVIEEIQNEEWEMKKEDFLFICINEFVNDKDRKCLYNEDDDFNSTEVMIKGQRFLWNRWMERQTYILDKWKEEESFMYLKNDWKREEDEYMKKIYKELLISLRGDTYNMSQKQKLIWRRWVAKHPYRIREKTIGEWFDKLFEEINKNGII</sequence>
<proteinExistence type="predicted"/>
<dbReference type="EMBL" id="LVLA01000034">
    <property type="protein sequence ID" value="KYN93617.1"/>
    <property type="molecule type" value="Genomic_DNA"/>
</dbReference>
<dbReference type="RefSeq" id="XP_019969886.1">
    <property type="nucleotide sequence ID" value="XM_020114110.1"/>
</dbReference>
<comment type="caution">
    <text evidence="2">The sequence shown here is derived from an EMBL/GenBank/DDBJ whole genome shotgun (WGS) entry which is preliminary data.</text>
</comment>
<dbReference type="Proteomes" id="UP000076359">
    <property type="component" value="Unassembled WGS sequence"/>
</dbReference>
<accession>A0A151L446</accession>
<dbReference type="AlphaFoldDB" id="A0A151L446"/>
<feature type="region of interest" description="Disordered" evidence="1">
    <location>
        <begin position="1"/>
        <end position="33"/>
    </location>
</feature>
<feature type="compositionally biased region" description="Acidic residues" evidence="1">
    <location>
        <begin position="7"/>
        <end position="33"/>
    </location>
</feature>
<feature type="non-terminal residue" evidence="2">
    <location>
        <position position="1"/>
    </location>
</feature>
<dbReference type="VEuPathDB" id="PlasmoDB:PRCDC_0111400"/>
<organism evidence="2 3">
    <name type="scientific">Plasmodium reichenowi</name>
    <dbReference type="NCBI Taxonomy" id="5854"/>
    <lineage>
        <taxon>Eukaryota</taxon>
        <taxon>Sar</taxon>
        <taxon>Alveolata</taxon>
        <taxon>Apicomplexa</taxon>
        <taxon>Aconoidasida</taxon>
        <taxon>Haemosporida</taxon>
        <taxon>Plasmodiidae</taxon>
        <taxon>Plasmodium</taxon>
        <taxon>Plasmodium (Laverania)</taxon>
    </lineage>
</organism>
<gene>
    <name evidence="2" type="ORF">PRSY57_0001900</name>
</gene>
<evidence type="ECO:0000313" key="2">
    <source>
        <dbReference type="EMBL" id="KYN93617.1"/>
    </source>
</evidence>
<evidence type="ECO:0000256" key="1">
    <source>
        <dbReference type="SAM" id="MobiDB-lite"/>
    </source>
</evidence>
<name>A0A151L446_PLARE</name>
<dbReference type="VEuPathDB" id="PlasmoDB:PRG01_0114000"/>
<protein>
    <submittedName>
        <fullName evidence="2">Surface-associated interspersed protein 1.1 (SURFIN 1.1)</fullName>
    </submittedName>
</protein>
<feature type="non-terminal residue" evidence="2">
    <location>
        <position position="273"/>
    </location>
</feature>
<dbReference type="GeneID" id="30953483"/>
<reference evidence="2 3" key="1">
    <citation type="journal article" date="2016" name="Nat. Commun.">
        <title>Genomes of cryptic chimpanzee Plasmodium species reveal key evolutionary events leading to human malaria.</title>
        <authorList>
            <person name="Sundararaman S.A."/>
            <person name="Plenderleith L.J."/>
            <person name="Liu W."/>
            <person name="Loy D.E."/>
            <person name="Learn G.H."/>
            <person name="Li Y."/>
            <person name="Shaw K.S."/>
            <person name="Ayouba A."/>
            <person name="Peeters M."/>
            <person name="Speede S."/>
            <person name="Shaw G.M."/>
            <person name="Bushman F.D."/>
            <person name="Brisson D."/>
            <person name="Rayner J.C."/>
            <person name="Sharp P.M."/>
            <person name="Hahn B.H."/>
        </authorList>
    </citation>
    <scope>NUCLEOTIDE SEQUENCE [LARGE SCALE GENOMIC DNA]</scope>
    <source>
        <strain evidence="2 3">SY57</strain>
    </source>
</reference>